<evidence type="ECO:0000313" key="3">
    <source>
        <dbReference type="Proteomes" id="UP001232163"/>
    </source>
</evidence>
<accession>A0ABT9M9P5</accession>
<organism evidence="2 3">
    <name type="scientific">Deinococcus enclensis</name>
    <dbReference type="NCBI Taxonomy" id="1049582"/>
    <lineage>
        <taxon>Bacteria</taxon>
        <taxon>Thermotogati</taxon>
        <taxon>Deinococcota</taxon>
        <taxon>Deinococci</taxon>
        <taxon>Deinococcales</taxon>
        <taxon>Deinococcaceae</taxon>
        <taxon>Deinococcus</taxon>
    </lineage>
</organism>
<dbReference type="Proteomes" id="UP001232163">
    <property type="component" value="Unassembled WGS sequence"/>
</dbReference>
<keyword evidence="1" id="KW-0472">Membrane</keyword>
<sequence length="36" mass="4141">MRELLRDLWRLIKLVAGIVALPLLAWALLVWTGVLK</sequence>
<keyword evidence="3" id="KW-1185">Reference proteome</keyword>
<protein>
    <submittedName>
        <fullName evidence="2">Uncharacterized protein</fullName>
    </submittedName>
</protein>
<keyword evidence="1" id="KW-1133">Transmembrane helix</keyword>
<dbReference type="EMBL" id="JAURUR010000001">
    <property type="protein sequence ID" value="MDP9763305.1"/>
    <property type="molecule type" value="Genomic_DNA"/>
</dbReference>
<gene>
    <name evidence="2" type="ORF">QO006_000718</name>
</gene>
<evidence type="ECO:0000256" key="1">
    <source>
        <dbReference type="SAM" id="Phobius"/>
    </source>
</evidence>
<keyword evidence="1" id="KW-0812">Transmembrane</keyword>
<comment type="caution">
    <text evidence="2">The sequence shown here is derived from an EMBL/GenBank/DDBJ whole genome shotgun (WGS) entry which is preliminary data.</text>
</comment>
<proteinExistence type="predicted"/>
<name>A0ABT9M9P5_9DEIO</name>
<evidence type="ECO:0000313" key="2">
    <source>
        <dbReference type="EMBL" id="MDP9763305.1"/>
    </source>
</evidence>
<feature type="transmembrane region" description="Helical" evidence="1">
    <location>
        <begin position="12"/>
        <end position="34"/>
    </location>
</feature>
<reference evidence="2 3" key="1">
    <citation type="submission" date="2023-07" db="EMBL/GenBank/DDBJ databases">
        <title>Genomic Encyclopedia of Type Strains, Phase IV (KMG-IV): sequencing the most valuable type-strain genomes for metagenomic binning, comparative biology and taxonomic classification.</title>
        <authorList>
            <person name="Goeker M."/>
        </authorList>
    </citation>
    <scope>NUCLEOTIDE SEQUENCE [LARGE SCALE GENOMIC DNA]</scope>
    <source>
        <strain evidence="2 3">NIO-1023</strain>
    </source>
</reference>